<keyword evidence="2" id="KW-0805">Transcription regulation</keyword>
<dbReference type="SUPFAM" id="SSF46785">
    <property type="entry name" value="Winged helix' DNA-binding domain"/>
    <property type="match status" value="1"/>
</dbReference>
<dbReference type="InterPro" id="IPR036390">
    <property type="entry name" value="WH_DNA-bd_sf"/>
</dbReference>
<evidence type="ECO:0000256" key="3">
    <source>
        <dbReference type="ARBA" id="ARBA00023125"/>
    </source>
</evidence>
<evidence type="ECO:0000313" key="5">
    <source>
        <dbReference type="EMBL" id="RSL16004.1"/>
    </source>
</evidence>
<comment type="similarity">
    <text evidence="1">Belongs to the BlaI transcriptional regulatory family.</text>
</comment>
<accession>A0A428MGH3</accession>
<dbReference type="RefSeq" id="WP_125484677.1">
    <property type="nucleotide sequence ID" value="NZ_RSDW01000001.1"/>
</dbReference>
<comment type="caution">
    <text evidence="5">The sequence shown here is derived from an EMBL/GenBank/DDBJ whole genome shotgun (WGS) entry which is preliminary data.</text>
</comment>
<dbReference type="OrthoDB" id="279010at2"/>
<evidence type="ECO:0000256" key="4">
    <source>
        <dbReference type="ARBA" id="ARBA00023163"/>
    </source>
</evidence>
<keyword evidence="6" id="KW-1185">Reference proteome</keyword>
<name>A0A428MGH3_9BACT</name>
<dbReference type="EMBL" id="RSDW01000001">
    <property type="protein sequence ID" value="RSL16004.1"/>
    <property type="molecule type" value="Genomic_DNA"/>
</dbReference>
<dbReference type="PIRSF" id="PIRSF019455">
    <property type="entry name" value="CopR_AtkY"/>
    <property type="match status" value="1"/>
</dbReference>
<sequence>METKRHLPKPTEVELELLRALWEKDSATVRELYEVVSQQRTLGYTSVLKTLQIMTEKGLVEREEAGKAHIYRAAASQEETQSQLLRDLSERLFAGSAAQLAMHALSMQPASAEELEEIRKIIKQKRERQ</sequence>
<evidence type="ECO:0000256" key="2">
    <source>
        <dbReference type="ARBA" id="ARBA00023015"/>
    </source>
</evidence>
<reference evidence="5 6" key="1">
    <citation type="submission" date="2018-12" db="EMBL/GenBank/DDBJ databases">
        <title>Sequencing of bacterial isolates from soil warming experiment in Harvard Forest, Massachusetts, USA.</title>
        <authorList>
            <person name="Deangelis K."/>
        </authorList>
    </citation>
    <scope>NUCLEOTIDE SEQUENCE [LARGE SCALE GENOMIC DNA]</scope>
    <source>
        <strain evidence="5 6">EB153</strain>
    </source>
</reference>
<evidence type="ECO:0000313" key="6">
    <source>
        <dbReference type="Proteomes" id="UP000269669"/>
    </source>
</evidence>
<dbReference type="Gene3D" id="1.10.10.10">
    <property type="entry name" value="Winged helix-like DNA-binding domain superfamily/Winged helix DNA-binding domain"/>
    <property type="match status" value="1"/>
</dbReference>
<evidence type="ECO:0000256" key="1">
    <source>
        <dbReference type="ARBA" id="ARBA00011046"/>
    </source>
</evidence>
<dbReference type="InterPro" id="IPR036388">
    <property type="entry name" value="WH-like_DNA-bd_sf"/>
</dbReference>
<dbReference type="Gene3D" id="1.10.4040.10">
    <property type="entry name" value="Penicillinase repressor domain"/>
    <property type="match status" value="1"/>
</dbReference>
<keyword evidence="4" id="KW-0804">Transcription</keyword>
<proteinExistence type="inferred from homology"/>
<protein>
    <submittedName>
        <fullName evidence="5">Putative transcriptional regulator</fullName>
    </submittedName>
</protein>
<gene>
    <name evidence="5" type="ORF">EDE15_1511</name>
</gene>
<keyword evidence="3" id="KW-0238">DNA-binding</keyword>
<organism evidence="5 6">
    <name type="scientific">Edaphobacter aggregans</name>
    <dbReference type="NCBI Taxonomy" id="570835"/>
    <lineage>
        <taxon>Bacteria</taxon>
        <taxon>Pseudomonadati</taxon>
        <taxon>Acidobacteriota</taxon>
        <taxon>Terriglobia</taxon>
        <taxon>Terriglobales</taxon>
        <taxon>Acidobacteriaceae</taxon>
        <taxon>Edaphobacter</taxon>
    </lineage>
</organism>
<dbReference type="GO" id="GO:0003677">
    <property type="term" value="F:DNA binding"/>
    <property type="evidence" value="ECO:0007669"/>
    <property type="project" value="UniProtKB-KW"/>
</dbReference>
<dbReference type="Proteomes" id="UP000269669">
    <property type="component" value="Unassembled WGS sequence"/>
</dbReference>
<dbReference type="InterPro" id="IPR005650">
    <property type="entry name" value="BlaI_family"/>
</dbReference>
<dbReference type="GO" id="GO:0045892">
    <property type="term" value="P:negative regulation of DNA-templated transcription"/>
    <property type="evidence" value="ECO:0007669"/>
    <property type="project" value="InterPro"/>
</dbReference>
<dbReference type="Pfam" id="PF03965">
    <property type="entry name" value="Penicillinase_R"/>
    <property type="match status" value="1"/>
</dbReference>
<dbReference type="AlphaFoldDB" id="A0A428MGH3"/>